<evidence type="ECO:0000256" key="1">
    <source>
        <dbReference type="SAM" id="MobiDB-lite"/>
    </source>
</evidence>
<dbReference type="Proteomes" id="UP000828924">
    <property type="component" value="Chromosome"/>
</dbReference>
<protein>
    <submittedName>
        <fullName evidence="2">Uncharacterized protein</fullName>
    </submittedName>
</protein>
<gene>
    <name evidence="2" type="ORF">J4032_28015</name>
</gene>
<accession>A0ABY3WRR8</accession>
<evidence type="ECO:0000313" key="3">
    <source>
        <dbReference type="Proteomes" id="UP000828924"/>
    </source>
</evidence>
<keyword evidence="3" id="KW-1185">Reference proteome</keyword>
<organism evidence="2 3">
    <name type="scientific">Streptomyces formicae</name>
    <dbReference type="NCBI Taxonomy" id="1616117"/>
    <lineage>
        <taxon>Bacteria</taxon>
        <taxon>Bacillati</taxon>
        <taxon>Actinomycetota</taxon>
        <taxon>Actinomycetes</taxon>
        <taxon>Kitasatosporales</taxon>
        <taxon>Streptomycetaceae</taxon>
        <taxon>Streptomyces</taxon>
    </lineage>
</organism>
<dbReference type="RefSeq" id="WP_242335228.1">
    <property type="nucleotide sequence ID" value="NZ_CP071872.1"/>
</dbReference>
<feature type="compositionally biased region" description="Basic and acidic residues" evidence="1">
    <location>
        <begin position="47"/>
        <end position="56"/>
    </location>
</feature>
<reference evidence="2 3" key="1">
    <citation type="submission" date="2021-03" db="EMBL/GenBank/DDBJ databases">
        <title>Complete genome of Streptomyces formicae strain 1H-GS9 (DSM 100524).</title>
        <authorList>
            <person name="Atanasov K.E."/>
            <person name="Altabella T."/>
            <person name="Ferrer A."/>
        </authorList>
    </citation>
    <scope>NUCLEOTIDE SEQUENCE [LARGE SCALE GENOMIC DNA]</scope>
    <source>
        <strain evidence="2 3">1H-GS9</strain>
    </source>
</reference>
<name>A0ABY3WRR8_9ACTN</name>
<proteinExistence type="predicted"/>
<sequence length="132" mass="14582">MAAQLRLLGLAGRLLAGSCPARLRKEAPPRRSGPGRTAAGHLRIRRPGPEDQADHHRAEALTDLLKAADALDRYRLPKLKWWPSTAHLRVPQIEHLRAVAFDLVVWSEAAHLNDQDSASAVLTALERKELIA</sequence>
<dbReference type="EMBL" id="CP071872">
    <property type="protein sequence ID" value="UNM14800.1"/>
    <property type="molecule type" value="Genomic_DNA"/>
</dbReference>
<evidence type="ECO:0000313" key="2">
    <source>
        <dbReference type="EMBL" id="UNM14800.1"/>
    </source>
</evidence>
<feature type="region of interest" description="Disordered" evidence="1">
    <location>
        <begin position="22"/>
        <end position="56"/>
    </location>
</feature>